<name>A0ACD4XKP8_PSEFL</name>
<organism evidence="1 2">
    <name type="scientific">Pseudomonas fluorescens</name>
    <dbReference type="NCBI Taxonomy" id="294"/>
    <lineage>
        <taxon>Bacteria</taxon>
        <taxon>Pseudomonadati</taxon>
        <taxon>Pseudomonadota</taxon>
        <taxon>Gammaproteobacteria</taxon>
        <taxon>Pseudomonadales</taxon>
        <taxon>Pseudomonadaceae</taxon>
        <taxon>Pseudomonas</taxon>
    </lineage>
</organism>
<accession>A0ACD4XKP8</accession>
<dbReference type="Proteomes" id="UP001325023">
    <property type="component" value="Chromosome"/>
</dbReference>
<evidence type="ECO:0000313" key="2">
    <source>
        <dbReference type="Proteomes" id="UP001325023"/>
    </source>
</evidence>
<evidence type="ECO:0000313" key="1">
    <source>
        <dbReference type="EMBL" id="WQD69778.1"/>
    </source>
</evidence>
<dbReference type="EMBL" id="CP140009">
    <property type="protein sequence ID" value="WQD69778.1"/>
    <property type="molecule type" value="Genomic_DNA"/>
</dbReference>
<proteinExistence type="predicted"/>
<reference evidence="1" key="1">
    <citation type="submission" date="2023-12" db="EMBL/GenBank/DDBJ databases">
        <title>Genome sequencing and assembly of bacterial species from a model synthetic community.</title>
        <authorList>
            <person name="Hogle S.L."/>
        </authorList>
    </citation>
    <scope>NUCLEOTIDE SEQUENCE</scope>
    <source>
        <strain evidence="1">SBW25</strain>
    </source>
</reference>
<keyword evidence="2" id="KW-1185">Reference proteome</keyword>
<sequence>MDATIGAVEDFLCDPKLSELCEILKIGDDILDVITLSENQHSDFLAWLFDPREGHGQGDQIVRDLLISATQAAADCGLDGRSTTSRFFTEWPPSRIRTASFGSVFTARELGLKAAERVDLFVIDPDNKFVLLIENKAGTAHSELQLDTYRANWQEVVASNPHLKDYSSVHIALDRDFVGGDWSERPSNGYWLHLGYDWLKASADRALLHMERGNAAARLVVSYCNRQTEWESPASQRAITLAAELHQSHGSAVRHMLETNTGRLEKCWLQDGSSKHMIFMLQNKAAFTLLRDTQGMASIKEMLLAKVPGFSRETIDHARAWLAVCPPRWEQFIREHYWPVYLHVRYTDSTKTKYDISLILDVAQAKSEAEGEQLREYLKSFDSRFARHQGTSVRKVVLNRELGVVDLTRKLKEHANRLKKSVPNG</sequence>
<protein>
    <submittedName>
        <fullName evidence="1">PD-(D/E)XK nuclease family protein</fullName>
    </submittedName>
</protein>
<gene>
    <name evidence="1" type="ORF">U0037_17075</name>
</gene>